<dbReference type="InterPro" id="IPR013087">
    <property type="entry name" value="Znf_C2H2_type"/>
</dbReference>
<keyword evidence="2" id="KW-0677">Repeat</keyword>
<comment type="caution">
    <text evidence="7">The sequence shown here is derived from an EMBL/GenBank/DDBJ whole genome shotgun (WGS) entry which is preliminary data.</text>
</comment>
<feature type="domain" description="C2H2-type" evidence="6">
    <location>
        <begin position="304"/>
        <end position="331"/>
    </location>
</feature>
<dbReference type="GO" id="GO:0008270">
    <property type="term" value="F:zinc ion binding"/>
    <property type="evidence" value="ECO:0007669"/>
    <property type="project" value="UniProtKB-KW"/>
</dbReference>
<organism evidence="7 8">
    <name type="scientific">Hypothenemus hampei</name>
    <name type="common">Coffee berry borer</name>
    <dbReference type="NCBI Taxonomy" id="57062"/>
    <lineage>
        <taxon>Eukaryota</taxon>
        <taxon>Metazoa</taxon>
        <taxon>Ecdysozoa</taxon>
        <taxon>Arthropoda</taxon>
        <taxon>Hexapoda</taxon>
        <taxon>Insecta</taxon>
        <taxon>Pterygota</taxon>
        <taxon>Neoptera</taxon>
        <taxon>Endopterygota</taxon>
        <taxon>Coleoptera</taxon>
        <taxon>Polyphaga</taxon>
        <taxon>Cucujiformia</taxon>
        <taxon>Curculionidae</taxon>
        <taxon>Scolytinae</taxon>
        <taxon>Hypothenemus</taxon>
    </lineage>
</organism>
<dbReference type="SUPFAM" id="SSF57667">
    <property type="entry name" value="beta-beta-alpha zinc fingers"/>
    <property type="match status" value="1"/>
</dbReference>
<dbReference type="PROSITE" id="PS00028">
    <property type="entry name" value="ZINC_FINGER_C2H2_1"/>
    <property type="match status" value="3"/>
</dbReference>
<name>A0ABD1FFG5_HYPHA</name>
<dbReference type="Proteomes" id="UP001566132">
    <property type="component" value="Unassembled WGS sequence"/>
</dbReference>
<proteinExistence type="predicted"/>
<sequence>MNVPNEDPKTGFEHIQCDSNDRNNGNIIIEISPDLPGKILKDHNEHSNSDAADCSDLERLQECKSLRGEEDSEEGRTVIPLCEALYESECSSELRDDSQSGNTDGQYLALVQPQSSADLNIIDDIPNDVLVYTCQPESSDSLDIFPCKSCGAEVGCIFCLKSHYESVHLNLGLIQYKCNQTSYLKNYTEICHKCNLVCESKQEMFEHRKIHFVSCDVCDMSFDSALFLSNHCKSMHERFEVIISCDLCEQWFKQLQDLSDHYDTFHEMILCIVCFRRFSTRPELVKHHGTHKIILNNVQTILPYACSKCNQAFAEISELSAHLVRDHRNKPNFNQIKTVGVKAKHRRKLMDVYDCGGLTQNDNESNENTAKKKVKK</sequence>
<keyword evidence="8" id="KW-1185">Reference proteome</keyword>
<evidence type="ECO:0000256" key="5">
    <source>
        <dbReference type="PROSITE-ProRule" id="PRU00042"/>
    </source>
</evidence>
<dbReference type="EMBL" id="JBDJPC010000001">
    <property type="protein sequence ID" value="KAL1518017.1"/>
    <property type="molecule type" value="Genomic_DNA"/>
</dbReference>
<gene>
    <name evidence="7" type="ORF">ABEB36_001703</name>
</gene>
<evidence type="ECO:0000313" key="7">
    <source>
        <dbReference type="EMBL" id="KAL1518017.1"/>
    </source>
</evidence>
<evidence type="ECO:0000259" key="6">
    <source>
        <dbReference type="PROSITE" id="PS50157"/>
    </source>
</evidence>
<reference evidence="7 8" key="1">
    <citation type="submission" date="2024-05" db="EMBL/GenBank/DDBJ databases">
        <title>Genetic variation in Jamaican populations of the coffee berry borer (Hypothenemus hampei).</title>
        <authorList>
            <person name="Errbii M."/>
            <person name="Myrie A."/>
        </authorList>
    </citation>
    <scope>NUCLEOTIDE SEQUENCE [LARGE SCALE GENOMIC DNA]</scope>
    <source>
        <strain evidence="7">JA-Hopewell-2020-01-JO</strain>
        <tissue evidence="7">Whole body</tissue>
    </source>
</reference>
<dbReference type="PANTHER" id="PTHR24379:SF117">
    <property type="entry name" value="ZINC FINGER PROTEIN WECKLE"/>
    <property type="match status" value="1"/>
</dbReference>
<dbReference type="AlphaFoldDB" id="A0ABD1FFG5"/>
<keyword evidence="1" id="KW-0479">Metal-binding</keyword>
<dbReference type="PANTHER" id="PTHR24379">
    <property type="entry name" value="KRAB AND ZINC FINGER DOMAIN-CONTAINING"/>
    <property type="match status" value="1"/>
</dbReference>
<evidence type="ECO:0000256" key="1">
    <source>
        <dbReference type="ARBA" id="ARBA00022723"/>
    </source>
</evidence>
<evidence type="ECO:0000256" key="3">
    <source>
        <dbReference type="ARBA" id="ARBA00022771"/>
    </source>
</evidence>
<dbReference type="PROSITE" id="PS50157">
    <property type="entry name" value="ZINC_FINGER_C2H2_2"/>
    <property type="match status" value="1"/>
</dbReference>
<keyword evidence="3 5" id="KW-0863">Zinc-finger</keyword>
<evidence type="ECO:0000313" key="8">
    <source>
        <dbReference type="Proteomes" id="UP001566132"/>
    </source>
</evidence>
<evidence type="ECO:0000256" key="4">
    <source>
        <dbReference type="ARBA" id="ARBA00022833"/>
    </source>
</evidence>
<dbReference type="Gene3D" id="3.30.160.60">
    <property type="entry name" value="Classic Zinc Finger"/>
    <property type="match status" value="2"/>
</dbReference>
<dbReference type="InterPro" id="IPR036236">
    <property type="entry name" value="Znf_C2H2_sf"/>
</dbReference>
<keyword evidence="4" id="KW-0862">Zinc</keyword>
<dbReference type="SMART" id="SM00355">
    <property type="entry name" value="ZnF_C2H2"/>
    <property type="match status" value="6"/>
</dbReference>
<accession>A0ABD1FFG5</accession>
<protein>
    <recommendedName>
        <fullName evidence="6">C2H2-type domain-containing protein</fullName>
    </recommendedName>
</protein>
<evidence type="ECO:0000256" key="2">
    <source>
        <dbReference type="ARBA" id="ARBA00022737"/>
    </source>
</evidence>